<keyword evidence="4" id="KW-0132">Cell division</keyword>
<dbReference type="InterPro" id="IPR010369">
    <property type="entry name" value="SOK"/>
</dbReference>
<evidence type="ECO:0000259" key="9">
    <source>
        <dbReference type="Pfam" id="PF06136"/>
    </source>
</evidence>
<dbReference type="GO" id="GO:0051258">
    <property type="term" value="P:protein polymerization"/>
    <property type="evidence" value="ECO:0007669"/>
    <property type="project" value="UniProtKB-ARBA"/>
</dbReference>
<protein>
    <recommendedName>
        <fullName evidence="9">SOSEKI DIX-like domain-containing protein</fullName>
    </recommendedName>
</protein>
<evidence type="ECO:0000256" key="3">
    <source>
        <dbReference type="ARBA" id="ARBA00022475"/>
    </source>
</evidence>
<keyword evidence="6" id="KW-0131">Cell cycle</keyword>
<evidence type="ECO:0000256" key="4">
    <source>
        <dbReference type="ARBA" id="ARBA00022618"/>
    </source>
</evidence>
<keyword evidence="3" id="KW-1003">Cell membrane</keyword>
<feature type="region of interest" description="Disordered" evidence="8">
    <location>
        <begin position="221"/>
        <end position="242"/>
    </location>
</feature>
<dbReference type="STRING" id="40149.A0A0E0C8H0"/>
<comment type="similarity">
    <text evidence="7">Belongs to the SOSEKI family.</text>
</comment>
<feature type="compositionally biased region" description="Basic and acidic residues" evidence="8">
    <location>
        <begin position="187"/>
        <end position="206"/>
    </location>
</feature>
<keyword evidence="11" id="KW-1185">Reference proteome</keyword>
<feature type="region of interest" description="Disordered" evidence="8">
    <location>
        <begin position="113"/>
        <end position="206"/>
    </location>
</feature>
<feature type="region of interest" description="Disordered" evidence="8">
    <location>
        <begin position="363"/>
        <end position="417"/>
    </location>
</feature>
<dbReference type="Gramene" id="OMERI01G29920.1">
    <property type="protein sequence ID" value="OMERI01G29920.1"/>
    <property type="gene ID" value="OMERI01G29920"/>
</dbReference>
<dbReference type="HOGENOM" id="CLU_037903_0_0_1"/>
<dbReference type="Proteomes" id="UP000008021">
    <property type="component" value="Chromosome 1"/>
</dbReference>
<dbReference type="EnsemblPlants" id="OMERI01G29920.1">
    <property type="protein sequence ID" value="OMERI01G29920.1"/>
    <property type="gene ID" value="OMERI01G29920"/>
</dbReference>
<evidence type="ECO:0000256" key="6">
    <source>
        <dbReference type="ARBA" id="ARBA00023306"/>
    </source>
</evidence>
<evidence type="ECO:0000256" key="7">
    <source>
        <dbReference type="ARBA" id="ARBA00024211"/>
    </source>
</evidence>
<keyword evidence="5" id="KW-0472">Membrane</keyword>
<reference evidence="10" key="2">
    <citation type="submission" date="2018-05" db="EMBL/GenBank/DDBJ databases">
        <title>OmerRS3 (Oryza meridionalis Reference Sequence Version 3).</title>
        <authorList>
            <person name="Zhang J."/>
            <person name="Kudrna D."/>
            <person name="Lee S."/>
            <person name="Talag J."/>
            <person name="Welchert J."/>
            <person name="Wing R.A."/>
        </authorList>
    </citation>
    <scope>NUCLEOTIDE SEQUENCE [LARGE SCALE GENOMIC DNA]</scope>
    <source>
        <strain evidence="10">cv. OR44</strain>
    </source>
</reference>
<proteinExistence type="inferred from homology"/>
<feature type="compositionally biased region" description="Basic and acidic residues" evidence="8">
    <location>
        <begin position="312"/>
        <end position="333"/>
    </location>
</feature>
<dbReference type="eggNOG" id="ENOG502S197">
    <property type="taxonomic scope" value="Eukaryota"/>
</dbReference>
<evidence type="ECO:0000313" key="11">
    <source>
        <dbReference type="Proteomes" id="UP000008021"/>
    </source>
</evidence>
<dbReference type="PANTHER" id="PTHR31083">
    <property type="entry name" value="UPSTREAM OF FLC PROTEIN (DUF966)"/>
    <property type="match status" value="1"/>
</dbReference>
<evidence type="ECO:0000256" key="8">
    <source>
        <dbReference type="SAM" id="MobiDB-lite"/>
    </source>
</evidence>
<organism evidence="10">
    <name type="scientific">Oryza meridionalis</name>
    <dbReference type="NCBI Taxonomy" id="40149"/>
    <lineage>
        <taxon>Eukaryota</taxon>
        <taxon>Viridiplantae</taxon>
        <taxon>Streptophyta</taxon>
        <taxon>Embryophyta</taxon>
        <taxon>Tracheophyta</taxon>
        <taxon>Spermatophyta</taxon>
        <taxon>Magnoliopsida</taxon>
        <taxon>Liliopsida</taxon>
        <taxon>Poales</taxon>
        <taxon>Poaceae</taxon>
        <taxon>BOP clade</taxon>
        <taxon>Oryzoideae</taxon>
        <taxon>Oryzeae</taxon>
        <taxon>Oryzinae</taxon>
        <taxon>Oryza</taxon>
    </lineage>
</organism>
<comment type="subcellular location">
    <subcellularLocation>
        <location evidence="1">Cell membrane</location>
        <topology evidence="1">Peripheral membrane protein</topology>
        <orientation evidence="1">Cytoplasmic side</orientation>
    </subcellularLocation>
</comment>
<feature type="region of interest" description="Disordered" evidence="8">
    <location>
        <begin position="307"/>
        <end position="342"/>
    </location>
</feature>
<keyword evidence="2" id="KW-0217">Developmental protein</keyword>
<sequence length="417" mass="45269">MEKGGGSQKGGGGGGGGGEARRINVVYFLSRGGRTDHPHLFRVNHHRAGVRLRDVKRWLSELRGQDMADNFSWSYKRKYKAGYIWQDLMMDDDLITPISDNEYVLKGCDVRRATESPKEKSSSLAEEPKKLNSQEVKVACDQKQVEEVTTTTAPDSDERSPKKPPPADQDSPVGEGGEPASRSTAPLKKDLPRGLREERKKQQREVVKVVSKAVVVPAPAPEQKVKGAASGRISSHPPPAVGSARRMHLAQLLHNLLTCGAADADDTALRPVLRHGAAGADDDGGDWPRTPVCPGIDGCGLRVGKKVKVRRGGKDKAKPKRDGGKRDGGDSHKPASLPRCSQCGKEFKPQELHSHMQSCRVFREKMRSSTSSRVSVDRGRTSAAARTEHRRTRSKGAAAAPGDTSDRPSAVLLLRDS</sequence>
<evidence type="ECO:0000313" key="10">
    <source>
        <dbReference type="EnsemblPlants" id="OMERI01G29920.1"/>
    </source>
</evidence>
<evidence type="ECO:0000256" key="2">
    <source>
        <dbReference type="ARBA" id="ARBA00022473"/>
    </source>
</evidence>
<dbReference type="PANTHER" id="PTHR31083:SF5">
    <property type="entry name" value="PROTEIN SOSEKI 1"/>
    <property type="match status" value="1"/>
</dbReference>
<evidence type="ECO:0000256" key="5">
    <source>
        <dbReference type="ARBA" id="ARBA00023136"/>
    </source>
</evidence>
<dbReference type="AlphaFoldDB" id="A0A0E0C8H0"/>
<dbReference type="GO" id="GO:0051301">
    <property type="term" value="P:cell division"/>
    <property type="evidence" value="ECO:0007669"/>
    <property type="project" value="UniProtKB-KW"/>
</dbReference>
<feature type="compositionally biased region" description="Basic and acidic residues" evidence="8">
    <location>
        <begin position="113"/>
        <end position="146"/>
    </location>
</feature>
<feature type="domain" description="SOSEKI DIX-like" evidence="9">
    <location>
        <begin position="24"/>
        <end position="109"/>
    </location>
</feature>
<dbReference type="Pfam" id="PF06136">
    <property type="entry name" value="SOK"/>
    <property type="match status" value="1"/>
</dbReference>
<evidence type="ECO:0000256" key="1">
    <source>
        <dbReference type="ARBA" id="ARBA00004413"/>
    </source>
</evidence>
<dbReference type="GO" id="GO:0005886">
    <property type="term" value="C:plasma membrane"/>
    <property type="evidence" value="ECO:0007669"/>
    <property type="project" value="UniProtKB-SubCell"/>
</dbReference>
<dbReference type="InterPro" id="IPR048351">
    <property type="entry name" value="SOK_DIX"/>
</dbReference>
<accession>A0A0E0C8H0</accession>
<reference evidence="10" key="1">
    <citation type="submission" date="2015-04" db="UniProtKB">
        <authorList>
            <consortium name="EnsemblPlants"/>
        </authorList>
    </citation>
    <scope>IDENTIFICATION</scope>
</reference>
<name>A0A0E0C8H0_9ORYZ</name>